<accession>A0ABQ9GE05</accession>
<dbReference type="Proteomes" id="UP001159363">
    <property type="component" value="Chromosome 12"/>
</dbReference>
<organism evidence="2 3">
    <name type="scientific">Dryococelus australis</name>
    <dbReference type="NCBI Taxonomy" id="614101"/>
    <lineage>
        <taxon>Eukaryota</taxon>
        <taxon>Metazoa</taxon>
        <taxon>Ecdysozoa</taxon>
        <taxon>Arthropoda</taxon>
        <taxon>Hexapoda</taxon>
        <taxon>Insecta</taxon>
        <taxon>Pterygota</taxon>
        <taxon>Neoptera</taxon>
        <taxon>Polyneoptera</taxon>
        <taxon>Phasmatodea</taxon>
        <taxon>Verophasmatodea</taxon>
        <taxon>Anareolatae</taxon>
        <taxon>Phasmatidae</taxon>
        <taxon>Eurycanthinae</taxon>
        <taxon>Dryococelus</taxon>
    </lineage>
</organism>
<protein>
    <submittedName>
        <fullName evidence="2">Uncharacterized protein</fullName>
    </submittedName>
</protein>
<sequence length="1441" mass="158840">MLWTRRTGYITAVIDYNGAVRIQHRFGRHVVRDLCYSKGMWIWSGAGIKGRGRREISEKARRPTASSGTISTCEKSNDPAGIEPGSPWWEASMLIAQPPCPPPPPPPQLCRKKLNCIVNIAYTLAHQRNFFPRSNCARTKLKAVHDKVNTFEINLRKISLSLTAYILKGASTSCGAVAWGTYLTNPHPLDTPSLFWSHSYPHLFNYCPLANGGSVERGADYSKGWLFPRKLEWRGRVYPLGWGSPSLRSQIEGASVFYATEAKRESQRSVGKGNGEFLIPQGSVWRLGVGEFCGGSSGALQTRGIDWVSLYGTWTGLLEENGRSGKCSEGRKIRGGGGVKASSFHTRGEKANTQMELIKGVTPVLSGCPPPPHPSLNLSHYSTHYAIRGFRIRLERASQKQSSDTHKTPYDQVKRCRERKINIKASERVNVDIFTQYKRQSLLSKINSEEKKIAYATTTDTECHCRRLVYFRTLGTKIALNSFSAIHVQRSLEASLDVLLAQCHDDKDLVRRVSSRNIIGEVCLEALKASLNFFAICLCYRSQASMHVAAPSKATYVNFSSSPFAPQHTLLSHVFYSYKEHSEKSHRLPHVNYTVTTLRGRGGVVVRLLASHPFEPVSIPPVGSLSDSHTWESCRTMPLVGGFPRGSPVPPPPFCSFIGSQDLDVTVEVKQLPMEHCEHKQRGKPALKARLCRFALQGNTFSAAQHTLVVSTKKEKNIDSSGKLVPSLKLCKNLSEAGGAEKKYICRVKFTHERRAGRNEVKARRFDVFPADVFINMTGPAPLCNTLAPHNGRPTLNRRRGRAIDSAVVAAREQRALRYRLSCITSPLTKSLAESTGRPAGRCHRARSRTRKARRQSFVTHCGQLVTDQEAAVSCQVILTASSGFYTSQALRGDEDEMRYGTAPECKDVGNGISPRKLLRPVASYGAISTNENPDPFLFRFLTSPSPLPFPEGPELRAARENLLASQQDEPSLIILQATPGFSHVEIVPYDATCRWVSRGSPVPPFFIPALLHNSVTLIGSQDLAVKSPKSFNSLIVHGTMVKPAVDELLGGSAPPLFQLPGESNWGSGDVAKNPQPAELTATFPLPERGLVGYLGEDLFLLSIPLTPPPPHSGYSLHLSFARVSTKVHPSLSVLSAVQEPGRASVANEVVSRVTGFRAALVKCGHETSNQRRYDYSGGVNIVLKSTCVLRFIREKSVALDKNIETSGDHIVSGTVALSLRLLLTTAGHPAFPAPQTGWSVNTQAKSAGHFQSYTSVRAKWSYVYASGNVTATLHCMKVRGELGPVFLEVRKLYKRFPLKFLGVEEPRRSRGVDKPSLQLSRCDVMCWQHRLKDEADRSRWLRTTYLRVATLSCSSANTYSENGMPGFEPRAFCTPDRWRTNCATGDPRCSRLGRIFSSSLKGPGNSSSRCENRYIGGYPASPSCYTPARQFSTGEAAGAD</sequence>
<feature type="compositionally biased region" description="Polar residues" evidence="1">
    <location>
        <begin position="64"/>
        <end position="74"/>
    </location>
</feature>
<comment type="caution">
    <text evidence="2">The sequence shown here is derived from an EMBL/GenBank/DDBJ whole genome shotgun (WGS) entry which is preliminary data.</text>
</comment>
<keyword evidence="3" id="KW-1185">Reference proteome</keyword>
<evidence type="ECO:0000313" key="2">
    <source>
        <dbReference type="EMBL" id="KAJ8869756.1"/>
    </source>
</evidence>
<dbReference type="EMBL" id="JARBHB010000013">
    <property type="protein sequence ID" value="KAJ8869756.1"/>
    <property type="molecule type" value="Genomic_DNA"/>
</dbReference>
<evidence type="ECO:0000313" key="3">
    <source>
        <dbReference type="Proteomes" id="UP001159363"/>
    </source>
</evidence>
<feature type="region of interest" description="Disordered" evidence="1">
    <location>
        <begin position="53"/>
        <end position="79"/>
    </location>
</feature>
<gene>
    <name evidence="2" type="ORF">PR048_028764</name>
</gene>
<evidence type="ECO:0000256" key="1">
    <source>
        <dbReference type="SAM" id="MobiDB-lite"/>
    </source>
</evidence>
<reference evidence="2 3" key="1">
    <citation type="submission" date="2023-02" db="EMBL/GenBank/DDBJ databases">
        <title>LHISI_Scaffold_Assembly.</title>
        <authorList>
            <person name="Stuart O.P."/>
            <person name="Cleave R."/>
            <person name="Magrath M.J.L."/>
            <person name="Mikheyev A.S."/>
        </authorList>
    </citation>
    <scope>NUCLEOTIDE SEQUENCE [LARGE SCALE GENOMIC DNA]</scope>
    <source>
        <strain evidence="2">Daus_M_001</strain>
        <tissue evidence="2">Leg muscle</tissue>
    </source>
</reference>
<name>A0ABQ9GE05_9NEOP</name>
<proteinExistence type="predicted"/>